<feature type="transmembrane region" description="Helical" evidence="9">
    <location>
        <begin position="15"/>
        <end position="35"/>
    </location>
</feature>
<accession>A0A7U9P679</accession>
<comment type="similarity">
    <text evidence="2 5">Belongs to the glycosyl hydrolase 43 family.</text>
</comment>
<keyword evidence="9" id="KW-0812">Transmembrane</keyword>
<evidence type="ECO:0000256" key="6">
    <source>
        <dbReference type="PIRSR" id="PIRSR026534-1"/>
    </source>
</evidence>
<feature type="compositionally biased region" description="Polar residues" evidence="8">
    <location>
        <begin position="342"/>
        <end position="351"/>
    </location>
</feature>
<evidence type="ECO:0000256" key="1">
    <source>
        <dbReference type="ARBA" id="ARBA00004834"/>
    </source>
</evidence>
<evidence type="ECO:0000313" key="10">
    <source>
        <dbReference type="EMBL" id="ESU72075.1"/>
    </source>
</evidence>
<dbReference type="Gene3D" id="2.115.10.20">
    <property type="entry name" value="Glycosyl hydrolase domain, family 43"/>
    <property type="match status" value="1"/>
</dbReference>
<evidence type="ECO:0000256" key="4">
    <source>
        <dbReference type="ARBA" id="ARBA00023295"/>
    </source>
</evidence>
<dbReference type="GO" id="GO:0031222">
    <property type="term" value="P:arabinan catabolic process"/>
    <property type="evidence" value="ECO:0007669"/>
    <property type="project" value="UniProtKB-UniPathway"/>
</dbReference>
<comment type="pathway">
    <text evidence="1 5">Glycan metabolism; L-arabinan degradation.</text>
</comment>
<dbReference type="SUPFAM" id="SSF75005">
    <property type="entry name" value="Arabinanase/levansucrase/invertase"/>
    <property type="match status" value="1"/>
</dbReference>
<dbReference type="PANTHER" id="PTHR43301:SF3">
    <property type="entry name" value="ARABINAN ENDO-1,5-ALPHA-L-ARABINOSIDASE A-RELATED"/>
    <property type="match status" value="1"/>
</dbReference>
<feature type="site" description="Important for catalytic activity, responsible for pKa modulation of the active site Glu and correct orientation of both the proton donor and substrate" evidence="7">
    <location>
        <position position="171"/>
    </location>
</feature>
<evidence type="ECO:0000313" key="11">
    <source>
        <dbReference type="Proteomes" id="UP000018339"/>
    </source>
</evidence>
<dbReference type="EC" id="3.2.1.99" evidence="5"/>
<comment type="catalytic activity">
    <reaction evidence="5">
        <text>Endohydrolysis of (1-&gt;5)-alpha-arabinofuranosidic linkages in (1-&gt;5)-arabinans.</text>
        <dbReference type="EC" id="3.2.1.99"/>
    </reaction>
</comment>
<keyword evidence="4 5" id="KW-0326">Glycosidase</keyword>
<protein>
    <recommendedName>
        <fullName evidence="5">Endo-alpha-(1-&gt;5)-L-arabinanase</fullName>
        <ecNumber evidence="5">3.2.1.99</ecNumber>
    </recommendedName>
</protein>
<feature type="region of interest" description="Disordered" evidence="8">
    <location>
        <begin position="339"/>
        <end position="358"/>
    </location>
</feature>
<evidence type="ECO:0000256" key="8">
    <source>
        <dbReference type="SAM" id="MobiDB-lite"/>
    </source>
</evidence>
<feature type="site" description="Important for substrate recognition" evidence="7">
    <location>
        <position position="294"/>
    </location>
</feature>
<comment type="caution">
    <text evidence="10">The sequence shown here is derived from an EMBL/GenBank/DDBJ whole genome shotgun (WGS) entry which is preliminary data.</text>
</comment>
<keyword evidence="9" id="KW-0472">Membrane</keyword>
<evidence type="ECO:0000256" key="3">
    <source>
        <dbReference type="ARBA" id="ARBA00022801"/>
    </source>
</evidence>
<dbReference type="GO" id="GO:0046558">
    <property type="term" value="F:arabinan endo-1,5-alpha-L-arabinosidase activity"/>
    <property type="evidence" value="ECO:0007669"/>
    <property type="project" value="UniProtKB-EC"/>
</dbReference>
<dbReference type="InterPro" id="IPR050727">
    <property type="entry name" value="GH43_arabinanases"/>
</dbReference>
<dbReference type="InterPro" id="IPR016840">
    <property type="entry name" value="Glyco_hydro_43_endo_a_Ara-ase"/>
</dbReference>
<dbReference type="Proteomes" id="UP000018339">
    <property type="component" value="Unassembled WGS sequence"/>
</dbReference>
<proteinExistence type="inferred from homology"/>
<dbReference type="AlphaFoldDB" id="A0A7U9P679"/>
<feature type="active site" description="Proton acceptor" evidence="6">
    <location>
        <position position="51"/>
    </location>
</feature>
<reference evidence="10 11" key="1">
    <citation type="journal article" date="2014" name="Genome Announc.">
        <title>Draft Genome Sequence of Geobacillus thermopakistaniensis Strain MAS1.</title>
        <authorList>
            <person name="Siddiqui M.A."/>
            <person name="Rashid N."/>
            <person name="Ayyampalayam S."/>
            <person name="Whitman W.B."/>
        </authorList>
    </citation>
    <scope>NUCLEOTIDE SEQUENCE [LARGE SCALE GENOMIC DNA]</scope>
    <source>
        <strain evidence="10 11">MAS1</strain>
    </source>
</reference>
<evidence type="ECO:0000256" key="5">
    <source>
        <dbReference type="PIRNR" id="PIRNR026534"/>
    </source>
</evidence>
<dbReference type="InterPro" id="IPR006710">
    <property type="entry name" value="Glyco_hydro_43"/>
</dbReference>
<evidence type="ECO:0000256" key="7">
    <source>
        <dbReference type="PIRSR" id="PIRSR026534-3"/>
    </source>
</evidence>
<keyword evidence="9" id="KW-1133">Transmembrane helix</keyword>
<name>A0A7U9P679_GEOTM</name>
<evidence type="ECO:0000256" key="2">
    <source>
        <dbReference type="ARBA" id="ARBA00009865"/>
    </source>
</evidence>
<keyword evidence="11" id="KW-1185">Reference proteome</keyword>
<dbReference type="EMBL" id="AYSF01000050">
    <property type="protein sequence ID" value="ESU72075.1"/>
    <property type="molecule type" value="Genomic_DNA"/>
</dbReference>
<dbReference type="Pfam" id="PF04616">
    <property type="entry name" value="Glyco_hydro_43"/>
    <property type="match status" value="1"/>
</dbReference>
<keyword evidence="3 5" id="KW-0378">Hydrolase</keyword>
<dbReference type="PIRSF" id="PIRSF026534">
    <property type="entry name" value="Endo_alpha-L-arabinosidase"/>
    <property type="match status" value="1"/>
</dbReference>
<gene>
    <name evidence="10" type="ORF">T260_10185</name>
</gene>
<evidence type="ECO:0000256" key="9">
    <source>
        <dbReference type="SAM" id="Phobius"/>
    </source>
</evidence>
<feature type="active site" description="Proton donor" evidence="6">
    <location>
        <position position="217"/>
    </location>
</feature>
<organism evidence="10 11">
    <name type="scientific">Geobacillus thermopakistaniensis (strain MAS1)</name>
    <dbReference type="NCBI Taxonomy" id="1408282"/>
    <lineage>
        <taxon>Bacteria</taxon>
        <taxon>Bacillati</taxon>
        <taxon>Bacillota</taxon>
        <taxon>Bacilli</taxon>
        <taxon>Bacillales</taxon>
        <taxon>Anoxybacillaceae</taxon>
        <taxon>Geobacillus</taxon>
    </lineage>
</organism>
<dbReference type="UniPathway" id="UPA00667"/>
<dbReference type="PANTHER" id="PTHR43301">
    <property type="entry name" value="ARABINAN ENDO-1,5-ALPHA-L-ARABINOSIDASE"/>
    <property type="match status" value="1"/>
</dbReference>
<dbReference type="InterPro" id="IPR023296">
    <property type="entry name" value="Glyco_hydro_beta-prop_sf"/>
</dbReference>
<dbReference type="CDD" id="cd18616">
    <property type="entry name" value="GH43_ABN-like"/>
    <property type="match status" value="1"/>
</dbReference>
<sequence>MIKEREENVKDKKRIVYTLASLLVIGAIGGVWLLLRPERYQNPIFGPTFADPSIIKGSDGYYYAYGTEDDWGDGHGPHLIPIIRSKDLIHWTFYRDAFAQKPGWKEGGGGLWAPDISWHQDGKYYLYYAFSIWGDPNPAIGVATAAKPGGPFTDHGPLFTSESIGVDNSIDPQFFQDEDGKSYLFWGSFHGIYGVQLTDDGLHTVGQKFQIADTSYEAPYVIKRNGFYYLFVSAGTCCDGENSTYHVRVGRSESVKGPYKDRKGIPLLEGGGTTILAFNEKPGKNGKQFVGPGHNAIVTDDKGNDWIVYHAIDEDDPRLLNGATKRPLMIDPIIWEDGWPSVRNQEPSTDLTEGPYIK</sequence>